<dbReference type="SUPFAM" id="SSF48452">
    <property type="entry name" value="TPR-like"/>
    <property type="match status" value="2"/>
</dbReference>
<organism evidence="9 10">
    <name type="scientific">Flavobacterium endophyticum</name>
    <dbReference type="NCBI Taxonomy" id="1540163"/>
    <lineage>
        <taxon>Bacteria</taxon>
        <taxon>Pseudomonadati</taxon>
        <taxon>Bacteroidota</taxon>
        <taxon>Flavobacteriia</taxon>
        <taxon>Flavobacteriales</taxon>
        <taxon>Flavobacteriaceae</taxon>
        <taxon>Flavobacterium</taxon>
    </lineage>
</organism>
<feature type="coiled-coil region" evidence="7">
    <location>
        <begin position="380"/>
        <end position="426"/>
    </location>
</feature>
<keyword evidence="3" id="KW-0808">Transferase</keyword>
<dbReference type="GO" id="GO:0000160">
    <property type="term" value="P:phosphorelay signal transduction system"/>
    <property type="evidence" value="ECO:0007669"/>
    <property type="project" value="UniProtKB-KW"/>
</dbReference>
<evidence type="ECO:0000256" key="2">
    <source>
        <dbReference type="ARBA" id="ARBA00012438"/>
    </source>
</evidence>
<gene>
    <name evidence="9" type="ORF">CLV94_1189</name>
</gene>
<evidence type="ECO:0000256" key="3">
    <source>
        <dbReference type="ARBA" id="ARBA00022679"/>
    </source>
</evidence>
<evidence type="ECO:0000256" key="5">
    <source>
        <dbReference type="ARBA" id="ARBA00023012"/>
    </source>
</evidence>
<evidence type="ECO:0000256" key="7">
    <source>
        <dbReference type="SAM" id="Coils"/>
    </source>
</evidence>
<comment type="catalytic activity">
    <reaction evidence="1">
        <text>ATP + protein L-histidine = ADP + protein N-phospho-L-histidine.</text>
        <dbReference type="EC" id="2.7.13.3"/>
    </reaction>
</comment>
<dbReference type="AlphaFoldDB" id="A0A495MLB9"/>
<dbReference type="InterPro" id="IPR019734">
    <property type="entry name" value="TPR_rpt"/>
</dbReference>
<dbReference type="EC" id="2.7.13.3" evidence="2"/>
<dbReference type="InterPro" id="IPR036890">
    <property type="entry name" value="HATPase_C_sf"/>
</dbReference>
<evidence type="ECO:0000256" key="6">
    <source>
        <dbReference type="PROSITE-ProRule" id="PRU00339"/>
    </source>
</evidence>
<keyword evidence="8" id="KW-1133">Transmembrane helix</keyword>
<dbReference type="PANTHER" id="PTHR24421">
    <property type="entry name" value="NITRATE/NITRITE SENSOR PROTEIN NARX-RELATED"/>
    <property type="match status" value="1"/>
</dbReference>
<keyword evidence="10" id="KW-1185">Reference proteome</keyword>
<evidence type="ECO:0000256" key="1">
    <source>
        <dbReference type="ARBA" id="ARBA00000085"/>
    </source>
</evidence>
<protein>
    <recommendedName>
        <fullName evidence="2">histidine kinase</fullName>
        <ecNumber evidence="2">2.7.13.3</ecNumber>
    </recommendedName>
</protein>
<keyword evidence="4" id="KW-0418">Kinase</keyword>
<reference evidence="9 10" key="1">
    <citation type="submission" date="2018-10" db="EMBL/GenBank/DDBJ databases">
        <title>Genomic Encyclopedia of Archaeal and Bacterial Type Strains, Phase II (KMG-II): from individual species to whole genera.</title>
        <authorList>
            <person name="Goeker M."/>
        </authorList>
    </citation>
    <scope>NUCLEOTIDE SEQUENCE [LARGE SCALE GENOMIC DNA]</scope>
    <source>
        <strain evidence="9 10">DSM 29537</strain>
    </source>
</reference>
<comment type="caution">
    <text evidence="9">The sequence shown here is derived from an EMBL/GenBank/DDBJ whole genome shotgun (WGS) entry which is preliminary data.</text>
</comment>
<keyword evidence="6" id="KW-0802">TPR repeat</keyword>
<dbReference type="Proteomes" id="UP000277579">
    <property type="component" value="Unassembled WGS sequence"/>
</dbReference>
<dbReference type="Gene3D" id="1.25.40.10">
    <property type="entry name" value="Tetratricopeptide repeat domain"/>
    <property type="match status" value="2"/>
</dbReference>
<dbReference type="InterPro" id="IPR011990">
    <property type="entry name" value="TPR-like_helical_dom_sf"/>
</dbReference>
<evidence type="ECO:0000313" key="9">
    <source>
        <dbReference type="EMBL" id="RKS26135.1"/>
    </source>
</evidence>
<dbReference type="EMBL" id="RBLC01000001">
    <property type="protein sequence ID" value="RKS26135.1"/>
    <property type="molecule type" value="Genomic_DNA"/>
</dbReference>
<dbReference type="InterPro" id="IPR050482">
    <property type="entry name" value="Sensor_HK_TwoCompSys"/>
</dbReference>
<dbReference type="PANTHER" id="PTHR24421:SF10">
    <property type="entry name" value="NITRATE_NITRITE SENSOR PROTEIN NARQ"/>
    <property type="match status" value="1"/>
</dbReference>
<keyword evidence="8" id="KW-0812">Transmembrane</keyword>
<feature type="repeat" description="TPR" evidence="6">
    <location>
        <begin position="191"/>
        <end position="224"/>
    </location>
</feature>
<dbReference type="PROSITE" id="PS51257">
    <property type="entry name" value="PROKAR_LIPOPROTEIN"/>
    <property type="match status" value="1"/>
</dbReference>
<accession>A0A495MLB9</accession>
<name>A0A495MLB9_9FLAO</name>
<dbReference type="OrthoDB" id="943406at2"/>
<dbReference type="PROSITE" id="PS50005">
    <property type="entry name" value="TPR"/>
    <property type="match status" value="1"/>
</dbReference>
<evidence type="ECO:0000256" key="4">
    <source>
        <dbReference type="ARBA" id="ARBA00022777"/>
    </source>
</evidence>
<sequence>MKHYSPILLFFITLILISCGESMPVKKGSSTTDSLEHYMKLSYDNRFSEEKQLDYSNKAYRIGVASKNDSSQYKSLYNKIEHDLLYGKDSSRYYLKRLKHLALKTKSKTYLGGYYYLYASYFSTINVDSSFAYYDRSKTEYLKAKDSLRAGYSLLMMTDLQRISSDYYGAETTATNALECLKNTGNTSYLVAAYNFLGMSYKQLFNYENALFYYDKAYKNTEDTVSKDAVMNNIALVYMDKKEYAKAIAILKVLISKKSSSSNTELKAKAMDNLGYSYFMSNDKRGITYMLEALKIKDSIHDEFGLSASCLHLSEYYLQSNPALSRNYAERAYSLANRLKNTDDKLDAIKFISKTSNSKQEADKLFSEYTKLNDSIKIVRQKAKNQFAKIRYDSKQVEEESLKYQAENAENKLKAEKAKRRNELLLLTISFLVLVGTLLYRLLKSRHEKEKFQEAYNTETRIAKKVHDELANDVYNVMTFASTQNLEKPEKKEALIHSLDSVYLRTRDISRENSPVELGENFSRQLKEMLSEYQTESLNVLIKGIDAVDWIKIDENKKLVTYRVLQELMVNMKKHSQATLAVIDFSTADKKINVQYSDNGIGMPLGKTILKNGLQNVENRIKSIRGTLIFDIQTNRGVKLSFGYPV</sequence>
<dbReference type="RefSeq" id="WP_121375486.1">
    <property type="nucleotide sequence ID" value="NZ_RBLC01000001.1"/>
</dbReference>
<evidence type="ECO:0000256" key="8">
    <source>
        <dbReference type="SAM" id="Phobius"/>
    </source>
</evidence>
<keyword evidence="5" id="KW-0902">Two-component regulatory system</keyword>
<dbReference type="SUPFAM" id="SSF55874">
    <property type="entry name" value="ATPase domain of HSP90 chaperone/DNA topoisomerase II/histidine kinase"/>
    <property type="match status" value="1"/>
</dbReference>
<keyword evidence="8" id="KW-0472">Membrane</keyword>
<dbReference type="SMART" id="SM00028">
    <property type="entry name" value="TPR"/>
    <property type="match status" value="2"/>
</dbReference>
<proteinExistence type="predicted"/>
<dbReference type="Gene3D" id="3.30.565.10">
    <property type="entry name" value="Histidine kinase-like ATPase, C-terminal domain"/>
    <property type="match status" value="1"/>
</dbReference>
<dbReference type="GO" id="GO:0004673">
    <property type="term" value="F:protein histidine kinase activity"/>
    <property type="evidence" value="ECO:0007669"/>
    <property type="project" value="UniProtKB-EC"/>
</dbReference>
<evidence type="ECO:0000313" key="10">
    <source>
        <dbReference type="Proteomes" id="UP000277579"/>
    </source>
</evidence>
<keyword evidence="7" id="KW-0175">Coiled coil</keyword>
<feature type="transmembrane region" description="Helical" evidence="8">
    <location>
        <begin position="424"/>
        <end position="443"/>
    </location>
</feature>